<dbReference type="InterPro" id="IPR044730">
    <property type="entry name" value="RNase_H-like_dom_plant"/>
</dbReference>
<accession>A0A2C9U0G2</accession>
<proteinExistence type="predicted"/>
<dbReference type="EMBL" id="CM004404">
    <property type="protein sequence ID" value="OAY22972.1"/>
    <property type="molecule type" value="Genomic_DNA"/>
</dbReference>
<dbReference type="GO" id="GO:0004523">
    <property type="term" value="F:RNA-DNA hybrid ribonuclease activity"/>
    <property type="evidence" value="ECO:0007669"/>
    <property type="project" value="InterPro"/>
</dbReference>
<dbReference type="InterPro" id="IPR002156">
    <property type="entry name" value="RNaseH_domain"/>
</dbReference>
<dbReference type="AlphaFoldDB" id="A0A2C9U0G2"/>
<reference evidence="2" key="1">
    <citation type="submission" date="2016-02" db="EMBL/GenBank/DDBJ databases">
        <title>WGS assembly of Manihot esculenta.</title>
        <authorList>
            <person name="Bredeson J.V."/>
            <person name="Prochnik S.E."/>
            <person name="Lyons J.B."/>
            <person name="Schmutz J."/>
            <person name="Grimwood J."/>
            <person name="Vrebalov J."/>
            <person name="Bart R.S."/>
            <person name="Amuge T."/>
            <person name="Ferguson M.E."/>
            <person name="Green R."/>
            <person name="Putnam N."/>
            <person name="Stites J."/>
            <person name="Rounsley S."/>
            <person name="Rokhsar D.S."/>
        </authorList>
    </citation>
    <scope>NUCLEOTIDE SEQUENCE [LARGE SCALE GENOMIC DNA]</scope>
    <source>
        <tissue evidence="2">Leaf</tissue>
    </source>
</reference>
<sequence length="188" mass="20958">MLSPPCPYRPDSIGFSSFGRWWVKPWQNFHNLVNLDEQFWCLPPQGILKFNYDVAKKSGSNQAAIAVIVRNHRTRVVDRVAKSCSCLSVVAGEVLAVLEALNLAKKKGDLLKTKQNECQWNIKATDCAILLLSQDFVFIDFVFVSRVANHAANNIAKLCLSGSLSCNWLACQPISFLKCLDVDIQSAL</sequence>
<organism evidence="2">
    <name type="scientific">Manihot esculenta</name>
    <name type="common">Cassava</name>
    <name type="synonym">Jatropha manihot</name>
    <dbReference type="NCBI Taxonomy" id="3983"/>
    <lineage>
        <taxon>Eukaryota</taxon>
        <taxon>Viridiplantae</taxon>
        <taxon>Streptophyta</taxon>
        <taxon>Embryophyta</taxon>
        <taxon>Tracheophyta</taxon>
        <taxon>Spermatophyta</taxon>
        <taxon>Magnoliopsida</taxon>
        <taxon>eudicotyledons</taxon>
        <taxon>Gunneridae</taxon>
        <taxon>Pentapetalae</taxon>
        <taxon>rosids</taxon>
        <taxon>fabids</taxon>
        <taxon>Malpighiales</taxon>
        <taxon>Euphorbiaceae</taxon>
        <taxon>Crotonoideae</taxon>
        <taxon>Manihoteae</taxon>
        <taxon>Manihot</taxon>
    </lineage>
</organism>
<protein>
    <recommendedName>
        <fullName evidence="1">RNase H type-1 domain-containing protein</fullName>
    </recommendedName>
</protein>
<dbReference type="InterPro" id="IPR052929">
    <property type="entry name" value="RNase_H-like_EbsB-rel"/>
</dbReference>
<dbReference type="PANTHER" id="PTHR47074">
    <property type="entry name" value="BNAC02G40300D PROTEIN"/>
    <property type="match status" value="1"/>
</dbReference>
<dbReference type="GO" id="GO:0003676">
    <property type="term" value="F:nucleic acid binding"/>
    <property type="evidence" value="ECO:0007669"/>
    <property type="project" value="InterPro"/>
</dbReference>
<evidence type="ECO:0000259" key="1">
    <source>
        <dbReference type="Pfam" id="PF13456"/>
    </source>
</evidence>
<dbReference type="CDD" id="cd06222">
    <property type="entry name" value="RNase_H_like"/>
    <property type="match status" value="1"/>
</dbReference>
<evidence type="ECO:0000313" key="2">
    <source>
        <dbReference type="EMBL" id="OAY22972.1"/>
    </source>
</evidence>
<name>A0A2C9U0G2_MANES</name>
<dbReference type="PANTHER" id="PTHR47074:SF48">
    <property type="entry name" value="POLYNUCLEOTIDYL TRANSFERASE, RIBONUCLEASE H-LIKE SUPERFAMILY PROTEIN"/>
    <property type="match status" value="1"/>
</dbReference>
<feature type="domain" description="RNase H type-1" evidence="1">
    <location>
        <begin position="51"/>
        <end position="159"/>
    </location>
</feature>
<dbReference type="Pfam" id="PF13456">
    <property type="entry name" value="RVT_3"/>
    <property type="match status" value="1"/>
</dbReference>
<gene>
    <name evidence="2" type="ORF">MANES_18G041300</name>
</gene>